<sequence>MEVGQRVIAGDGRGEIVEVAAGAALVRDACTSRTRWHFLSDVAPVERSCAIAPDSLPQPLRVFGIAPSPTSNENMLIFLHGLGDTHDALFALGSTMALPQTAVMSVRAPLALPFDLGYAWYHALDNDGNVLLPRAASAARSQSLAEVVTHWHQLLHVLHVDYGWPYARMFLFGFAQGATTALHVAASTTQRLGGVVSVSGAFLSAPNGQRATPALLLQARDDSLVPTADAAQTATWAAQALGKVSARTFDGPGPLALNARERMAPVMEFLADTLHLRNLALEQQADLIEIK</sequence>
<dbReference type="GO" id="GO:0052689">
    <property type="term" value="F:carboxylic ester hydrolase activity"/>
    <property type="evidence" value="ECO:0007669"/>
    <property type="project" value="TreeGrafter"/>
</dbReference>
<dbReference type="Proteomes" id="UP000243579">
    <property type="component" value="Unassembled WGS sequence"/>
</dbReference>
<name>A0A1V9YZL5_ACHHY</name>
<dbReference type="InterPro" id="IPR050565">
    <property type="entry name" value="LYPA1-2/EST-like"/>
</dbReference>
<dbReference type="EMBL" id="JNBR01000547">
    <property type="protein sequence ID" value="OQR91239.1"/>
    <property type="molecule type" value="Genomic_DNA"/>
</dbReference>
<dbReference type="PANTHER" id="PTHR10655:SF67">
    <property type="entry name" value="PHOSPHOLIPASE_CARBOXYLESTERASE SUPERFAMILY (AFU_ORTHOLOGUE AFUA_5G09340)"/>
    <property type="match status" value="1"/>
</dbReference>
<dbReference type="Pfam" id="PF02230">
    <property type="entry name" value="Abhydrolase_2"/>
    <property type="match status" value="1"/>
</dbReference>
<evidence type="ECO:0000313" key="3">
    <source>
        <dbReference type="EMBL" id="OQR91239.1"/>
    </source>
</evidence>
<dbReference type="Gene3D" id="3.40.50.1820">
    <property type="entry name" value="alpha/beta hydrolase"/>
    <property type="match status" value="1"/>
</dbReference>
<proteinExistence type="inferred from homology"/>
<accession>A0A1V9YZL5</accession>
<dbReference type="STRING" id="1202772.A0A1V9YZL5"/>
<evidence type="ECO:0000256" key="1">
    <source>
        <dbReference type="ARBA" id="ARBA00006499"/>
    </source>
</evidence>
<dbReference type="AlphaFoldDB" id="A0A1V9YZL5"/>
<reference evidence="3 4" key="1">
    <citation type="journal article" date="2014" name="Genome Biol. Evol.">
        <title>The secreted proteins of Achlya hypogyna and Thraustotheca clavata identify the ancestral oomycete secretome and reveal gene acquisitions by horizontal gene transfer.</title>
        <authorList>
            <person name="Misner I."/>
            <person name="Blouin N."/>
            <person name="Leonard G."/>
            <person name="Richards T.A."/>
            <person name="Lane C.E."/>
        </authorList>
    </citation>
    <scope>NUCLEOTIDE SEQUENCE [LARGE SCALE GENOMIC DNA]</scope>
    <source>
        <strain evidence="3 4">ATCC 48635</strain>
    </source>
</reference>
<evidence type="ECO:0000313" key="4">
    <source>
        <dbReference type="Proteomes" id="UP000243579"/>
    </source>
</evidence>
<evidence type="ECO:0000259" key="2">
    <source>
        <dbReference type="Pfam" id="PF02230"/>
    </source>
</evidence>
<feature type="domain" description="Phospholipase/carboxylesterase/thioesterase" evidence="2">
    <location>
        <begin position="68"/>
        <end position="271"/>
    </location>
</feature>
<comment type="caution">
    <text evidence="3">The sequence shown here is derived from an EMBL/GenBank/DDBJ whole genome shotgun (WGS) entry which is preliminary data.</text>
</comment>
<dbReference type="SUPFAM" id="SSF53474">
    <property type="entry name" value="alpha/beta-Hydrolases"/>
    <property type="match status" value="1"/>
</dbReference>
<keyword evidence="4" id="KW-1185">Reference proteome</keyword>
<dbReference type="InterPro" id="IPR029058">
    <property type="entry name" value="AB_hydrolase_fold"/>
</dbReference>
<dbReference type="PANTHER" id="PTHR10655">
    <property type="entry name" value="LYSOPHOSPHOLIPASE-RELATED"/>
    <property type="match status" value="1"/>
</dbReference>
<dbReference type="OrthoDB" id="437457at2759"/>
<dbReference type="InterPro" id="IPR003140">
    <property type="entry name" value="PLipase/COase/thioEstase"/>
</dbReference>
<comment type="similarity">
    <text evidence="1">Belongs to the AB hydrolase superfamily. AB hydrolase 2 family.</text>
</comment>
<gene>
    <name evidence="3" type="ORF">ACHHYP_04855</name>
</gene>
<organism evidence="3 4">
    <name type="scientific">Achlya hypogyna</name>
    <name type="common">Oomycete</name>
    <name type="synonym">Protoachlya hypogyna</name>
    <dbReference type="NCBI Taxonomy" id="1202772"/>
    <lineage>
        <taxon>Eukaryota</taxon>
        <taxon>Sar</taxon>
        <taxon>Stramenopiles</taxon>
        <taxon>Oomycota</taxon>
        <taxon>Saprolegniomycetes</taxon>
        <taxon>Saprolegniales</taxon>
        <taxon>Achlyaceae</taxon>
        <taxon>Achlya</taxon>
    </lineage>
</organism>
<protein>
    <recommendedName>
        <fullName evidence="2">Phospholipase/carboxylesterase/thioesterase domain-containing protein</fullName>
    </recommendedName>
</protein>
<dbReference type="GO" id="GO:0008474">
    <property type="term" value="F:palmitoyl-(protein) hydrolase activity"/>
    <property type="evidence" value="ECO:0007669"/>
    <property type="project" value="TreeGrafter"/>
</dbReference>
<dbReference type="GO" id="GO:0005737">
    <property type="term" value="C:cytoplasm"/>
    <property type="evidence" value="ECO:0007669"/>
    <property type="project" value="TreeGrafter"/>
</dbReference>